<feature type="compositionally biased region" description="Acidic residues" evidence="3">
    <location>
        <begin position="584"/>
        <end position="601"/>
    </location>
</feature>
<dbReference type="GO" id="GO:0005524">
    <property type="term" value="F:ATP binding"/>
    <property type="evidence" value="ECO:0007669"/>
    <property type="project" value="InterPro"/>
</dbReference>
<dbReference type="RefSeq" id="XP_005786358.1">
    <property type="nucleotide sequence ID" value="XM_005786301.1"/>
</dbReference>
<feature type="region of interest" description="Disordered" evidence="3">
    <location>
        <begin position="557"/>
        <end position="623"/>
    </location>
</feature>
<evidence type="ECO:0000313" key="6">
    <source>
        <dbReference type="Proteomes" id="UP000013827"/>
    </source>
</evidence>
<dbReference type="EnsemblProtists" id="EOD33929">
    <property type="protein sequence ID" value="EOD33929"/>
    <property type="gene ID" value="EMIHUDRAFT_558179"/>
</dbReference>
<dbReference type="PaxDb" id="2903-EOD33929"/>
<dbReference type="Proteomes" id="UP000013827">
    <property type="component" value="Unassembled WGS sequence"/>
</dbReference>
<dbReference type="InterPro" id="IPR003593">
    <property type="entry name" value="AAA+_ATPase"/>
</dbReference>
<dbReference type="Gene3D" id="3.40.50.300">
    <property type="entry name" value="P-loop containing nucleotide triphosphate hydrolases"/>
    <property type="match status" value="1"/>
</dbReference>
<comment type="similarity">
    <text evidence="1">Belongs to the activator 1 large subunit family.</text>
</comment>
<reference evidence="6" key="1">
    <citation type="journal article" date="2013" name="Nature">
        <title>Pan genome of the phytoplankton Emiliania underpins its global distribution.</title>
        <authorList>
            <person name="Read B.A."/>
            <person name="Kegel J."/>
            <person name="Klute M.J."/>
            <person name="Kuo A."/>
            <person name="Lefebvre S.C."/>
            <person name="Maumus F."/>
            <person name="Mayer C."/>
            <person name="Miller J."/>
            <person name="Monier A."/>
            <person name="Salamov A."/>
            <person name="Young J."/>
            <person name="Aguilar M."/>
            <person name="Claverie J.M."/>
            <person name="Frickenhaus S."/>
            <person name="Gonzalez K."/>
            <person name="Herman E.K."/>
            <person name="Lin Y.C."/>
            <person name="Napier J."/>
            <person name="Ogata H."/>
            <person name="Sarno A.F."/>
            <person name="Shmutz J."/>
            <person name="Schroeder D."/>
            <person name="de Vargas C."/>
            <person name="Verret F."/>
            <person name="von Dassow P."/>
            <person name="Valentin K."/>
            <person name="Van de Peer Y."/>
            <person name="Wheeler G."/>
            <person name="Dacks J.B."/>
            <person name="Delwiche C.F."/>
            <person name="Dyhrman S.T."/>
            <person name="Glockner G."/>
            <person name="John U."/>
            <person name="Richards T."/>
            <person name="Worden A.Z."/>
            <person name="Zhang X."/>
            <person name="Grigoriev I.V."/>
            <person name="Allen A.E."/>
            <person name="Bidle K."/>
            <person name="Borodovsky M."/>
            <person name="Bowler C."/>
            <person name="Brownlee C."/>
            <person name="Cock J.M."/>
            <person name="Elias M."/>
            <person name="Gladyshev V.N."/>
            <person name="Groth M."/>
            <person name="Guda C."/>
            <person name="Hadaegh A."/>
            <person name="Iglesias-Rodriguez M.D."/>
            <person name="Jenkins J."/>
            <person name="Jones B.M."/>
            <person name="Lawson T."/>
            <person name="Leese F."/>
            <person name="Lindquist E."/>
            <person name="Lobanov A."/>
            <person name="Lomsadze A."/>
            <person name="Malik S.B."/>
            <person name="Marsh M.E."/>
            <person name="Mackinder L."/>
            <person name="Mock T."/>
            <person name="Mueller-Roeber B."/>
            <person name="Pagarete A."/>
            <person name="Parker M."/>
            <person name="Probert I."/>
            <person name="Quesneville H."/>
            <person name="Raines C."/>
            <person name="Rensing S.A."/>
            <person name="Riano-Pachon D.M."/>
            <person name="Richier S."/>
            <person name="Rokitta S."/>
            <person name="Shiraiwa Y."/>
            <person name="Soanes D.M."/>
            <person name="van der Giezen M."/>
            <person name="Wahlund T.M."/>
            <person name="Williams B."/>
            <person name="Wilson W."/>
            <person name="Wolfe G."/>
            <person name="Wurch L.L."/>
        </authorList>
    </citation>
    <scope>NUCLEOTIDE SEQUENCE</scope>
</reference>
<feature type="compositionally biased region" description="Pro residues" evidence="3">
    <location>
        <begin position="43"/>
        <end position="64"/>
    </location>
</feature>
<dbReference type="InterPro" id="IPR013725">
    <property type="entry name" value="DNA_replication_fac_RFC1_C"/>
</dbReference>
<dbReference type="KEGG" id="ehx:EMIHUDRAFT_558179"/>
<dbReference type="GO" id="GO:0005634">
    <property type="term" value="C:nucleus"/>
    <property type="evidence" value="ECO:0007669"/>
    <property type="project" value="TreeGrafter"/>
</dbReference>
<proteinExistence type="inferred from homology"/>
<dbReference type="SUPFAM" id="SSF52540">
    <property type="entry name" value="P-loop containing nucleoside triphosphate hydrolases"/>
    <property type="match status" value="1"/>
</dbReference>
<reference evidence="5" key="2">
    <citation type="submission" date="2024-10" db="UniProtKB">
        <authorList>
            <consortium name="EnsemblProtists"/>
        </authorList>
    </citation>
    <scope>IDENTIFICATION</scope>
</reference>
<dbReference type="GO" id="GO:0003677">
    <property type="term" value="F:DNA binding"/>
    <property type="evidence" value="ECO:0007669"/>
    <property type="project" value="InterPro"/>
</dbReference>
<organism evidence="5 6">
    <name type="scientific">Emiliania huxleyi (strain CCMP1516)</name>
    <dbReference type="NCBI Taxonomy" id="280463"/>
    <lineage>
        <taxon>Eukaryota</taxon>
        <taxon>Haptista</taxon>
        <taxon>Haptophyta</taxon>
        <taxon>Prymnesiophyceae</taxon>
        <taxon>Isochrysidales</taxon>
        <taxon>Noelaerhabdaceae</taxon>
        <taxon>Emiliania</taxon>
    </lineage>
</organism>
<dbReference type="GO" id="GO:0006260">
    <property type="term" value="P:DNA replication"/>
    <property type="evidence" value="ECO:0007669"/>
    <property type="project" value="UniProtKB-KW"/>
</dbReference>
<dbReference type="Pfam" id="PF08519">
    <property type="entry name" value="RFC1"/>
    <property type="match status" value="1"/>
</dbReference>
<dbReference type="GO" id="GO:0006281">
    <property type="term" value="P:DNA repair"/>
    <property type="evidence" value="ECO:0007669"/>
    <property type="project" value="InterPro"/>
</dbReference>
<dbReference type="InterPro" id="IPR027417">
    <property type="entry name" value="P-loop_NTPase"/>
</dbReference>
<feature type="compositionally biased region" description="Low complexity" evidence="3">
    <location>
        <begin position="602"/>
        <end position="615"/>
    </location>
</feature>
<dbReference type="InterPro" id="IPR003959">
    <property type="entry name" value="ATPase_AAA_core"/>
</dbReference>
<dbReference type="PIRSF" id="PIRSF036578">
    <property type="entry name" value="RFC1"/>
    <property type="match status" value="1"/>
</dbReference>
<dbReference type="AlphaFoldDB" id="A0A0D3KDU4"/>
<dbReference type="GO" id="GO:0016887">
    <property type="term" value="F:ATP hydrolysis activity"/>
    <property type="evidence" value="ECO:0007669"/>
    <property type="project" value="InterPro"/>
</dbReference>
<keyword evidence="2" id="KW-0235">DNA replication</keyword>
<evidence type="ECO:0000256" key="3">
    <source>
        <dbReference type="SAM" id="MobiDB-lite"/>
    </source>
</evidence>
<accession>A0A0D3KDU4</accession>
<dbReference type="FunFam" id="3.40.50.300:FF:000395">
    <property type="entry name" value="Replication factor C subunit 1"/>
    <property type="match status" value="1"/>
</dbReference>
<evidence type="ECO:0000256" key="2">
    <source>
        <dbReference type="ARBA" id="ARBA00022705"/>
    </source>
</evidence>
<evidence type="ECO:0000259" key="4">
    <source>
        <dbReference type="SMART" id="SM00382"/>
    </source>
</evidence>
<dbReference type="GO" id="GO:0005663">
    <property type="term" value="C:DNA replication factor C complex"/>
    <property type="evidence" value="ECO:0007669"/>
    <property type="project" value="InterPro"/>
</dbReference>
<keyword evidence="6" id="KW-1185">Reference proteome</keyword>
<name>A0A0D3KDU4_EMIH1</name>
<protein>
    <recommendedName>
        <fullName evidence="4">AAA+ ATPase domain-containing protein</fullName>
    </recommendedName>
</protein>
<dbReference type="GeneID" id="17279199"/>
<evidence type="ECO:0000313" key="5">
    <source>
        <dbReference type="EnsemblProtists" id="EOD33929"/>
    </source>
</evidence>
<dbReference type="Pfam" id="PF00004">
    <property type="entry name" value="AAA"/>
    <property type="match status" value="1"/>
</dbReference>
<dbReference type="InterPro" id="IPR012178">
    <property type="entry name" value="RFC1"/>
</dbReference>
<dbReference type="GO" id="GO:0003689">
    <property type="term" value="F:DNA clamp loader activity"/>
    <property type="evidence" value="ECO:0007669"/>
    <property type="project" value="InterPro"/>
</dbReference>
<dbReference type="HOGENOM" id="CLU_003574_6_0_1"/>
<feature type="region of interest" description="Disordered" evidence="3">
    <location>
        <begin position="32"/>
        <end position="82"/>
    </location>
</feature>
<dbReference type="CDD" id="cd00009">
    <property type="entry name" value="AAA"/>
    <property type="match status" value="1"/>
</dbReference>
<dbReference type="InterPro" id="IPR008921">
    <property type="entry name" value="DNA_pol3_clamp-load_cplx_C"/>
</dbReference>
<dbReference type="PANTHER" id="PTHR23389">
    <property type="entry name" value="CHROMOSOME TRANSMISSION FIDELITY FACTOR 18"/>
    <property type="match status" value="1"/>
</dbReference>
<feature type="domain" description="AAA+ ATPase" evidence="4">
    <location>
        <begin position="131"/>
        <end position="268"/>
    </location>
</feature>
<dbReference type="Gene3D" id="1.10.8.60">
    <property type="match status" value="1"/>
</dbReference>
<dbReference type="SMART" id="SM00382">
    <property type="entry name" value="AAA"/>
    <property type="match status" value="1"/>
</dbReference>
<dbReference type="SUPFAM" id="SSF48019">
    <property type="entry name" value="post-AAA+ oligomerization domain-like"/>
    <property type="match status" value="1"/>
</dbReference>
<sequence>MRGIDCSTGSPIESSKVNKAIGLKTKIIDEDGLFDMLRKTAPQPEPEPQPQPAPEPKPRQPPAAPASGGASGAAGGAADARAPAVERAPALWAEKYRPQRVEDLVGNNDHVKRLVQWASTWEANARGGKEFRKAVLLSGPPGVGKTSAARVVLAALGYDVIELNASDTRSKNALQQTAADMLTNTSIAAFATGGGGGGGPAASSKLALIMDEVDGMSSGDRGGMQQLVALIKTSKLPVICCCNDRSSQKVKSLANHCLDLRFRKPSSREVATAFLKIATSEGYRTDLPSVEKVAVACNGDLRGMLNLLQLWRPSGETLNGDAVAKGATNDISAGAFEVWDRFFKQATRGSPAYKPLDGRLRDYFVDSSMTPLLVQEMYPSSPGLSVGNAPQAQLAALNRMASAAESIAESDVVGSRIVREQQWTLSPLQGVLACARPGFFAAGGITSQARFPAFLGRFSTANKRQRLLRECASHMQAQASASKAEVRCSYVPALRSALVRPLKTSGSDGIEATLALLDEYSLTKDDYDALVELQLALGDKKEGEDLPSAVKSALTRAYNKSHRTEPRKLGKASRAAEPSRFDEDGALDDDAEAEDEDEEAEPVAAKPKQKAAASKGKGKAKAR</sequence>
<dbReference type="Gene3D" id="1.20.272.10">
    <property type="match status" value="1"/>
</dbReference>
<dbReference type="eggNOG" id="KOG1968">
    <property type="taxonomic scope" value="Eukaryota"/>
</dbReference>
<evidence type="ECO:0000256" key="1">
    <source>
        <dbReference type="ARBA" id="ARBA00006116"/>
    </source>
</evidence>
<dbReference type="PANTHER" id="PTHR23389:SF6">
    <property type="entry name" value="REPLICATION FACTOR C SUBUNIT 1"/>
    <property type="match status" value="1"/>
</dbReference>
<dbReference type="STRING" id="2903.R1FKS5"/>